<evidence type="ECO:0000256" key="2">
    <source>
        <dbReference type="PIRSR" id="PIRSR613078-1"/>
    </source>
</evidence>
<reference evidence="5" key="1">
    <citation type="submission" date="2015-08" db="EMBL/GenBank/DDBJ databases">
        <title>Fjat-14210 dsm16467.</title>
        <authorList>
            <person name="Liu B."/>
            <person name="Wang J."/>
            <person name="Zhu Y."/>
            <person name="Liu G."/>
            <person name="Chen Q."/>
            <person name="Chen Z."/>
            <person name="Lan J."/>
            <person name="Che J."/>
            <person name="Ge C."/>
            <person name="Shi H."/>
            <person name="Pan Z."/>
            <person name="Liu X."/>
        </authorList>
    </citation>
    <scope>NUCLEOTIDE SEQUENCE [LARGE SCALE GENOMIC DNA]</scope>
    <source>
        <strain evidence="5">DSM 16467</strain>
    </source>
</reference>
<dbReference type="InterPro" id="IPR051695">
    <property type="entry name" value="Phosphoglycerate_Mutase"/>
</dbReference>
<dbReference type="PATRIC" id="fig|284581.3.peg.464"/>
<keyword evidence="1" id="KW-0378">Hydrolase</keyword>
<dbReference type="AlphaFoldDB" id="A0A0M0LH48"/>
<accession>A0A0M0LH48</accession>
<dbReference type="EMBL" id="LILC01000002">
    <property type="protein sequence ID" value="KOO50379.1"/>
    <property type="molecule type" value="Genomic_DNA"/>
</dbReference>
<evidence type="ECO:0000256" key="3">
    <source>
        <dbReference type="PIRSR" id="PIRSR613078-2"/>
    </source>
</evidence>
<feature type="binding site" evidence="3">
    <location>
        <begin position="6"/>
        <end position="13"/>
    </location>
    <ligand>
        <name>substrate</name>
    </ligand>
</feature>
<gene>
    <name evidence="4" type="ORF">AMD01_01075</name>
</gene>
<dbReference type="OrthoDB" id="9782128at2"/>
<sequence>MLYLVRHGETDWNKQKLLQGHTNIPLNEQGKRQAKQLAEKFKDIEVDRIYASDLERALETARTVGEKKGITDVQTFERLRERCFGEMEGIQVVKLDELLPNCWTNWGEESVHGIEPLEEMQSRMAEQLKEIMEEAKEEDVLVVSHGAAINSFIHFVTKGESGTGILRLKNTAVTSFTYKEGEWEMVTCNDDSHLEIPVS</sequence>
<dbReference type="Proteomes" id="UP000037558">
    <property type="component" value="Unassembled WGS sequence"/>
</dbReference>
<dbReference type="InterPro" id="IPR029033">
    <property type="entry name" value="His_PPase_superfam"/>
</dbReference>
<feature type="active site" description="Tele-phosphohistidine intermediate" evidence="2">
    <location>
        <position position="7"/>
    </location>
</feature>
<evidence type="ECO:0000313" key="5">
    <source>
        <dbReference type="Proteomes" id="UP000037558"/>
    </source>
</evidence>
<dbReference type="GO" id="GO:0005829">
    <property type="term" value="C:cytosol"/>
    <property type="evidence" value="ECO:0007669"/>
    <property type="project" value="TreeGrafter"/>
</dbReference>
<dbReference type="GO" id="GO:0004331">
    <property type="term" value="F:fructose-2,6-bisphosphate 2-phosphatase activity"/>
    <property type="evidence" value="ECO:0007669"/>
    <property type="project" value="TreeGrafter"/>
</dbReference>
<keyword evidence="5" id="KW-1185">Reference proteome</keyword>
<feature type="active site" description="Proton donor/acceptor" evidence="2">
    <location>
        <position position="81"/>
    </location>
</feature>
<name>A0A0M0LH48_9BACI</name>
<evidence type="ECO:0000256" key="1">
    <source>
        <dbReference type="ARBA" id="ARBA00022801"/>
    </source>
</evidence>
<dbReference type="InterPro" id="IPR001345">
    <property type="entry name" value="PG/BPGM_mutase_AS"/>
</dbReference>
<dbReference type="CDD" id="cd07067">
    <property type="entry name" value="HP_PGM_like"/>
    <property type="match status" value="1"/>
</dbReference>
<dbReference type="SMART" id="SM00855">
    <property type="entry name" value="PGAM"/>
    <property type="match status" value="1"/>
</dbReference>
<dbReference type="PROSITE" id="PS00175">
    <property type="entry name" value="PG_MUTASE"/>
    <property type="match status" value="1"/>
</dbReference>
<dbReference type="Pfam" id="PF00300">
    <property type="entry name" value="His_Phos_1"/>
    <property type="match status" value="1"/>
</dbReference>
<organism evidence="4 5">
    <name type="scientific">Priestia koreensis</name>
    <dbReference type="NCBI Taxonomy" id="284581"/>
    <lineage>
        <taxon>Bacteria</taxon>
        <taxon>Bacillati</taxon>
        <taxon>Bacillota</taxon>
        <taxon>Bacilli</taxon>
        <taxon>Bacillales</taxon>
        <taxon>Bacillaceae</taxon>
        <taxon>Priestia</taxon>
    </lineage>
</organism>
<dbReference type="PANTHER" id="PTHR46517">
    <property type="entry name" value="FRUCTOSE-2,6-BISPHOSPHATASE TIGAR"/>
    <property type="match status" value="1"/>
</dbReference>
<proteinExistence type="predicted"/>
<dbReference type="RefSeq" id="WP_053399534.1">
    <property type="nucleotide sequence ID" value="NZ_JAMAUM010000002.1"/>
</dbReference>
<dbReference type="PANTHER" id="PTHR46517:SF1">
    <property type="entry name" value="FRUCTOSE-2,6-BISPHOSPHATASE TIGAR"/>
    <property type="match status" value="1"/>
</dbReference>
<dbReference type="GO" id="GO:0045820">
    <property type="term" value="P:negative regulation of glycolytic process"/>
    <property type="evidence" value="ECO:0007669"/>
    <property type="project" value="TreeGrafter"/>
</dbReference>
<dbReference type="InterPro" id="IPR013078">
    <property type="entry name" value="His_Pase_superF_clade-1"/>
</dbReference>
<protein>
    <submittedName>
        <fullName evidence="4">Phosphoglycerate mutase</fullName>
    </submittedName>
</protein>
<dbReference type="Gene3D" id="3.40.50.1240">
    <property type="entry name" value="Phosphoglycerate mutase-like"/>
    <property type="match status" value="1"/>
</dbReference>
<dbReference type="GO" id="GO:0043456">
    <property type="term" value="P:regulation of pentose-phosphate shunt"/>
    <property type="evidence" value="ECO:0007669"/>
    <property type="project" value="TreeGrafter"/>
</dbReference>
<dbReference type="STRING" id="284581.AMD01_01075"/>
<evidence type="ECO:0000313" key="4">
    <source>
        <dbReference type="EMBL" id="KOO50379.1"/>
    </source>
</evidence>
<comment type="caution">
    <text evidence="4">The sequence shown here is derived from an EMBL/GenBank/DDBJ whole genome shotgun (WGS) entry which is preliminary data.</text>
</comment>
<feature type="binding site" evidence="3">
    <location>
        <position position="56"/>
    </location>
    <ligand>
        <name>substrate</name>
    </ligand>
</feature>
<dbReference type="SUPFAM" id="SSF53254">
    <property type="entry name" value="Phosphoglycerate mutase-like"/>
    <property type="match status" value="1"/>
</dbReference>